<protein>
    <recommendedName>
        <fullName evidence="1">Enoyl reductase (ER) domain-containing protein</fullName>
    </recommendedName>
</protein>
<dbReference type="Proteomes" id="UP000236546">
    <property type="component" value="Unassembled WGS sequence"/>
</dbReference>
<dbReference type="InterPro" id="IPR011032">
    <property type="entry name" value="GroES-like_sf"/>
</dbReference>
<dbReference type="Gene3D" id="3.40.50.720">
    <property type="entry name" value="NAD(P)-binding Rossmann-like Domain"/>
    <property type="match status" value="1"/>
</dbReference>
<evidence type="ECO:0000313" key="2">
    <source>
        <dbReference type="EMBL" id="PNP43675.1"/>
    </source>
</evidence>
<dbReference type="CDD" id="cd05289">
    <property type="entry name" value="MDR_like_2"/>
    <property type="match status" value="1"/>
</dbReference>
<dbReference type="EMBL" id="MTYH01000037">
    <property type="protein sequence ID" value="PNP43675.1"/>
    <property type="molecule type" value="Genomic_DNA"/>
</dbReference>
<organism evidence="2 3">
    <name type="scientific">Trichoderma gamsii</name>
    <dbReference type="NCBI Taxonomy" id="398673"/>
    <lineage>
        <taxon>Eukaryota</taxon>
        <taxon>Fungi</taxon>
        <taxon>Dikarya</taxon>
        <taxon>Ascomycota</taxon>
        <taxon>Pezizomycotina</taxon>
        <taxon>Sordariomycetes</taxon>
        <taxon>Hypocreomycetidae</taxon>
        <taxon>Hypocreales</taxon>
        <taxon>Hypocreaceae</taxon>
        <taxon>Trichoderma</taxon>
    </lineage>
</organism>
<dbReference type="PANTHER" id="PTHR11695">
    <property type="entry name" value="ALCOHOL DEHYDROGENASE RELATED"/>
    <property type="match status" value="1"/>
</dbReference>
<dbReference type="Pfam" id="PF13602">
    <property type="entry name" value="ADH_zinc_N_2"/>
    <property type="match status" value="1"/>
</dbReference>
<dbReference type="Gene3D" id="3.90.180.10">
    <property type="entry name" value="Medium-chain alcohol dehydrogenases, catalytic domain"/>
    <property type="match status" value="1"/>
</dbReference>
<accession>A0A2K0TDR6</accession>
<evidence type="ECO:0000259" key="1">
    <source>
        <dbReference type="SMART" id="SM00829"/>
    </source>
</evidence>
<dbReference type="Pfam" id="PF08240">
    <property type="entry name" value="ADH_N"/>
    <property type="match status" value="1"/>
</dbReference>
<dbReference type="SUPFAM" id="SSF50129">
    <property type="entry name" value="GroES-like"/>
    <property type="match status" value="1"/>
</dbReference>
<dbReference type="InterPro" id="IPR013154">
    <property type="entry name" value="ADH-like_N"/>
</dbReference>
<dbReference type="OrthoDB" id="3509362at2759"/>
<dbReference type="SUPFAM" id="SSF51735">
    <property type="entry name" value="NAD(P)-binding Rossmann-fold domains"/>
    <property type="match status" value="1"/>
</dbReference>
<dbReference type="AlphaFoldDB" id="A0A2K0TDR6"/>
<sequence>MAISNTQQMKTIVQPDKASHGLILTNKPVPEPVHPQDILVKVHATAPCKGELDWALIAPEYILPSKILIPGQDLAGTVLSVPKGSKFKVGDSVYARIEANRPGAGAEYALPRESELALKPKNLNWVETAATPLSSLTAYQLLFTQGNICVAALTGDQVAKRTNSNLRVLITSASSSVGSWAVQFAREAGVGCIIAVTSTKNIEFVRSLGATEIIDYTKQNISDWVTHDQSGEVDLIIDTIGGPSLTHSWRAVKEGGNILSVCGVPDQSRPEGVTKKANSSFFLVNPKGADLESITQLIEADRVKPIVDSVVEFDDFAKAWEKVEAGHARGKVVVKISGEV</sequence>
<dbReference type="GO" id="GO:0005739">
    <property type="term" value="C:mitochondrion"/>
    <property type="evidence" value="ECO:0007669"/>
    <property type="project" value="TreeGrafter"/>
</dbReference>
<gene>
    <name evidence="2" type="ORF">TGAMA5MH_04647</name>
</gene>
<dbReference type="PANTHER" id="PTHR11695:SF647">
    <property type="entry name" value="ENOYL REDUCTASE (ER) DOMAIN-CONTAINING PROTEIN"/>
    <property type="match status" value="1"/>
</dbReference>
<dbReference type="InterPro" id="IPR020843">
    <property type="entry name" value="ER"/>
</dbReference>
<dbReference type="InterPro" id="IPR036291">
    <property type="entry name" value="NAD(P)-bd_dom_sf"/>
</dbReference>
<name>A0A2K0TDR6_9HYPO</name>
<dbReference type="GO" id="GO:0016491">
    <property type="term" value="F:oxidoreductase activity"/>
    <property type="evidence" value="ECO:0007669"/>
    <property type="project" value="InterPro"/>
</dbReference>
<feature type="domain" description="Enoyl reductase (ER)" evidence="1">
    <location>
        <begin position="17"/>
        <end position="334"/>
    </location>
</feature>
<evidence type="ECO:0000313" key="3">
    <source>
        <dbReference type="Proteomes" id="UP000236546"/>
    </source>
</evidence>
<dbReference type="InterPro" id="IPR050700">
    <property type="entry name" value="YIM1/Zinc_Alcohol_DH_Fams"/>
</dbReference>
<reference evidence="2 3" key="1">
    <citation type="submission" date="2017-02" db="EMBL/GenBank/DDBJ databases">
        <title>Genomes of Trichoderma spp. with biocontrol activity.</title>
        <authorList>
            <person name="Gardiner D."/>
            <person name="Kazan K."/>
            <person name="Vos C."/>
            <person name="Harvey P."/>
        </authorList>
    </citation>
    <scope>NUCLEOTIDE SEQUENCE [LARGE SCALE GENOMIC DNA]</scope>
    <source>
        <strain evidence="2 3">A5MH</strain>
    </source>
</reference>
<comment type="caution">
    <text evidence="2">The sequence shown here is derived from an EMBL/GenBank/DDBJ whole genome shotgun (WGS) entry which is preliminary data.</text>
</comment>
<dbReference type="SMART" id="SM00829">
    <property type="entry name" value="PKS_ER"/>
    <property type="match status" value="1"/>
</dbReference>
<proteinExistence type="predicted"/>